<dbReference type="SUPFAM" id="SSF51161">
    <property type="entry name" value="Trimeric LpxA-like enzymes"/>
    <property type="match status" value="1"/>
</dbReference>
<dbReference type="InterPro" id="IPR011004">
    <property type="entry name" value="Trimer_LpxA-like_sf"/>
</dbReference>
<comment type="caution">
    <text evidence="2">The sequence shown here is derived from an EMBL/GenBank/DDBJ whole genome shotgun (WGS) entry which is preliminary data.</text>
</comment>
<gene>
    <name evidence="2" type="ORF">GETHLI_27790</name>
</gene>
<protein>
    <recommendedName>
        <fullName evidence="4">Acetyltransferase</fullName>
    </recommendedName>
</protein>
<organism evidence="2 3">
    <name type="scientific">Geothrix limicola</name>
    <dbReference type="NCBI Taxonomy" id="2927978"/>
    <lineage>
        <taxon>Bacteria</taxon>
        <taxon>Pseudomonadati</taxon>
        <taxon>Acidobacteriota</taxon>
        <taxon>Holophagae</taxon>
        <taxon>Holophagales</taxon>
        <taxon>Holophagaceae</taxon>
        <taxon>Geothrix</taxon>
    </lineage>
</organism>
<evidence type="ECO:0008006" key="4">
    <source>
        <dbReference type="Google" id="ProtNLM"/>
    </source>
</evidence>
<dbReference type="PANTHER" id="PTHR43300">
    <property type="entry name" value="ACETYLTRANSFERASE"/>
    <property type="match status" value="1"/>
</dbReference>
<reference evidence="2 3" key="1">
    <citation type="journal article" date="2023" name="Antonie Van Leeuwenhoek">
        <title>Mesoterricola silvestris gen. nov., sp. nov., Mesoterricola sediminis sp. nov., Geothrix oryzae sp. nov., Geothrix edaphica sp. nov., Geothrix rubra sp. nov., and Geothrix limicola sp. nov., six novel members of Acidobacteriota isolated from soils.</title>
        <authorList>
            <person name="Itoh H."/>
            <person name="Sugisawa Y."/>
            <person name="Mise K."/>
            <person name="Xu Z."/>
            <person name="Kuniyasu M."/>
            <person name="Ushijima N."/>
            <person name="Kawano K."/>
            <person name="Kobayashi E."/>
            <person name="Shiratori Y."/>
            <person name="Masuda Y."/>
            <person name="Senoo K."/>
        </authorList>
    </citation>
    <scope>NUCLEOTIDE SEQUENCE [LARGE SCALE GENOMIC DNA]</scope>
    <source>
        <strain evidence="2 3">Red804</strain>
    </source>
</reference>
<dbReference type="InterPro" id="IPR001451">
    <property type="entry name" value="Hexapep"/>
</dbReference>
<name>A0ABQ5QHW7_9BACT</name>
<dbReference type="CDD" id="cd03349">
    <property type="entry name" value="LbH_XAT"/>
    <property type="match status" value="1"/>
</dbReference>
<dbReference type="EMBL" id="BSDE01000006">
    <property type="protein sequence ID" value="GLH74277.1"/>
    <property type="molecule type" value="Genomic_DNA"/>
</dbReference>
<proteinExistence type="inferred from homology"/>
<evidence type="ECO:0000313" key="3">
    <source>
        <dbReference type="Proteomes" id="UP001165069"/>
    </source>
</evidence>
<dbReference type="RefSeq" id="WP_285576367.1">
    <property type="nucleotide sequence ID" value="NZ_BSDE01000006.1"/>
</dbReference>
<accession>A0ABQ5QHW7</accession>
<dbReference type="Gene3D" id="2.160.10.10">
    <property type="entry name" value="Hexapeptide repeat proteins"/>
    <property type="match status" value="1"/>
</dbReference>
<keyword evidence="3" id="KW-1185">Reference proteome</keyword>
<dbReference type="Pfam" id="PF00132">
    <property type="entry name" value="Hexapep"/>
    <property type="match status" value="1"/>
</dbReference>
<sequence>MKRFIIAVLTPFRWALLNWLKNHRVESRFVSWKAEIGRKVIIRAGSEVGPDVSVGDYSYISGPRAYIEAAEIGKYCSIARQTVIGVSGHDYHRVTTHPFISDPTYGFAAKVVPEPQKPPPIIGHDVWIGMNCTIHRGVRIGTGAVVASDSVVTKDVAPYSIVGGNPACHLKYRFSEQAIATLLASEWWNWEEGKLAERLPTFFSVSDFIAMEGLPNLGRDSDADSVPPERE</sequence>
<evidence type="ECO:0000313" key="2">
    <source>
        <dbReference type="EMBL" id="GLH74277.1"/>
    </source>
</evidence>
<dbReference type="InterPro" id="IPR050179">
    <property type="entry name" value="Trans_hexapeptide_repeat"/>
</dbReference>
<comment type="similarity">
    <text evidence="1">Belongs to the transferase hexapeptide repeat family.</text>
</comment>
<dbReference type="Proteomes" id="UP001165069">
    <property type="component" value="Unassembled WGS sequence"/>
</dbReference>
<evidence type="ECO:0000256" key="1">
    <source>
        <dbReference type="ARBA" id="ARBA00007274"/>
    </source>
</evidence>
<dbReference type="PANTHER" id="PTHR43300:SF11">
    <property type="entry name" value="ACETYLTRANSFERASE RV3034C-RELATED"/>
    <property type="match status" value="1"/>
</dbReference>